<keyword evidence="3" id="KW-1185">Reference proteome</keyword>
<dbReference type="RefSeq" id="WP_310470324.1">
    <property type="nucleotide sequence ID" value="NZ_CP136522.1"/>
</dbReference>
<dbReference type="Proteomes" id="UP001529491">
    <property type="component" value="Chromosome"/>
</dbReference>
<evidence type="ECO:0008006" key="4">
    <source>
        <dbReference type="Google" id="ProtNLM"/>
    </source>
</evidence>
<sequence length="77" mass="8200">MLNLKSVFVIALLSASATVSADELTIDTTDLEATLTANLAESMALMQEQLTDDLNTVLVADKQQQESKTATTAKLAE</sequence>
<accession>A0ABZ0K2R9</accession>
<feature type="signal peptide" evidence="1">
    <location>
        <begin position="1"/>
        <end position="21"/>
    </location>
</feature>
<proteinExistence type="predicted"/>
<name>A0ABZ0K2R9_9GAMM</name>
<evidence type="ECO:0000313" key="3">
    <source>
        <dbReference type="Proteomes" id="UP001529491"/>
    </source>
</evidence>
<evidence type="ECO:0000313" key="2">
    <source>
        <dbReference type="EMBL" id="WOT06056.1"/>
    </source>
</evidence>
<organism evidence="2 3">
    <name type="scientific">Shewanella youngdeokensis</name>
    <dbReference type="NCBI Taxonomy" id="2999068"/>
    <lineage>
        <taxon>Bacteria</taxon>
        <taxon>Pseudomonadati</taxon>
        <taxon>Pseudomonadota</taxon>
        <taxon>Gammaproteobacteria</taxon>
        <taxon>Alteromonadales</taxon>
        <taxon>Shewanellaceae</taxon>
        <taxon>Shewanella</taxon>
    </lineage>
</organism>
<evidence type="ECO:0000256" key="1">
    <source>
        <dbReference type="SAM" id="SignalP"/>
    </source>
</evidence>
<protein>
    <recommendedName>
        <fullName evidence="4">Orphan protein</fullName>
    </recommendedName>
</protein>
<feature type="chain" id="PRO_5046999390" description="Orphan protein" evidence="1">
    <location>
        <begin position="22"/>
        <end position="77"/>
    </location>
</feature>
<reference evidence="2 3" key="1">
    <citation type="submission" date="2023-10" db="EMBL/GenBank/DDBJ databases">
        <title>Complete genome sequence of Shewanella sp. DAU334.</title>
        <authorList>
            <person name="Lee Y.-S."/>
            <person name="Jeong H.-R."/>
            <person name="Hwang E.-J."/>
            <person name="Choi Y.-L."/>
            <person name="Kim G.-D."/>
        </authorList>
    </citation>
    <scope>NUCLEOTIDE SEQUENCE [LARGE SCALE GENOMIC DNA]</scope>
    <source>
        <strain evidence="2 3">DAU334</strain>
    </source>
</reference>
<gene>
    <name evidence="2" type="ORF">RGE70_04385</name>
</gene>
<keyword evidence="1" id="KW-0732">Signal</keyword>
<dbReference type="EMBL" id="CP136522">
    <property type="protein sequence ID" value="WOT06056.1"/>
    <property type="molecule type" value="Genomic_DNA"/>
</dbReference>